<dbReference type="Proteomes" id="UP000053259">
    <property type="component" value="Unassembled WGS sequence"/>
</dbReference>
<evidence type="ECO:0000256" key="2">
    <source>
        <dbReference type="SAM" id="Phobius"/>
    </source>
</evidence>
<feature type="region of interest" description="Disordered" evidence="1">
    <location>
        <begin position="289"/>
        <end position="311"/>
    </location>
</feature>
<reference evidence="4 5" key="1">
    <citation type="submission" date="2015-01" db="EMBL/GenBank/DDBJ databases">
        <title>The Genome Sequence of Ochroconis gallopava CBS43764.</title>
        <authorList>
            <consortium name="The Broad Institute Genomics Platform"/>
            <person name="Cuomo C."/>
            <person name="de Hoog S."/>
            <person name="Gorbushina A."/>
            <person name="Stielow B."/>
            <person name="Teixiera M."/>
            <person name="Abouelleil A."/>
            <person name="Chapman S.B."/>
            <person name="Priest M."/>
            <person name="Young S.K."/>
            <person name="Wortman J."/>
            <person name="Nusbaum C."/>
            <person name="Birren B."/>
        </authorList>
    </citation>
    <scope>NUCLEOTIDE SEQUENCE [LARGE SCALE GENOMIC DNA]</scope>
    <source>
        <strain evidence="4 5">CBS 43764</strain>
    </source>
</reference>
<evidence type="ECO:0000313" key="4">
    <source>
        <dbReference type="EMBL" id="KIW08320.1"/>
    </source>
</evidence>
<dbReference type="CDD" id="cd00161">
    <property type="entry name" value="beta-trefoil_Ricin-like"/>
    <property type="match status" value="1"/>
</dbReference>
<dbReference type="InterPro" id="IPR000772">
    <property type="entry name" value="Ricin_B_lectin"/>
</dbReference>
<dbReference type="InterPro" id="IPR035992">
    <property type="entry name" value="Ricin_B-like_lectins"/>
</dbReference>
<dbReference type="GeneID" id="27309212"/>
<dbReference type="SUPFAM" id="SSF50370">
    <property type="entry name" value="Ricin B-like lectins"/>
    <property type="match status" value="2"/>
</dbReference>
<evidence type="ECO:0000256" key="1">
    <source>
        <dbReference type="SAM" id="MobiDB-lite"/>
    </source>
</evidence>
<keyword evidence="2" id="KW-0812">Transmembrane</keyword>
<keyword evidence="5" id="KW-1185">Reference proteome</keyword>
<keyword evidence="2" id="KW-1133">Transmembrane helix</keyword>
<evidence type="ECO:0000259" key="3">
    <source>
        <dbReference type="Pfam" id="PF14200"/>
    </source>
</evidence>
<sequence length="311" mass="32540">MTTFDGNTWWWITETRVNYTSALFWSSNSLHFSVNDTGDSGMYWQIYTLPNGNVQFRNKNSNTLKQLGTCYVADEVSSSKLQLCMEDSNAQNSQQWTISAWGDGTYKINNVANGTSLNADWHPGGPGFMSPNTNVTPIQPAQHWLFSSIGLVQDGLYSTSIEPTATGAGSSGTKTNTPASATAAATETGNGAASTSSSTSSASPVQQSSSSGLSGGAAAGIGIGVAAAVIGLVALAFFIIRRRKTKAKEIAVQELPDTGPGDIGAVGNAARGKTYEKVGAPVYEAPSHQPTYEMYSSPVELPSEGSGGQPK</sequence>
<dbReference type="RefSeq" id="XP_016218189.1">
    <property type="nucleotide sequence ID" value="XM_016354094.1"/>
</dbReference>
<dbReference type="InParanoid" id="A0A0D2AP44"/>
<dbReference type="PANTHER" id="PTHR16861:SF4">
    <property type="entry name" value="SH3 DOMAIN PROTEIN (AFU_ORTHOLOGUE AFUA_1G13610)"/>
    <property type="match status" value="1"/>
</dbReference>
<accession>A0A0D2AP44</accession>
<dbReference type="Gene3D" id="2.80.10.50">
    <property type="match status" value="1"/>
</dbReference>
<evidence type="ECO:0000313" key="5">
    <source>
        <dbReference type="Proteomes" id="UP000053259"/>
    </source>
</evidence>
<dbReference type="EMBL" id="KN847531">
    <property type="protein sequence ID" value="KIW08320.1"/>
    <property type="molecule type" value="Genomic_DNA"/>
</dbReference>
<dbReference type="AlphaFoldDB" id="A0A0D2AP44"/>
<dbReference type="PROSITE" id="PS50231">
    <property type="entry name" value="RICIN_B_LECTIN"/>
    <property type="match status" value="1"/>
</dbReference>
<organism evidence="4 5">
    <name type="scientific">Verruconis gallopava</name>
    <dbReference type="NCBI Taxonomy" id="253628"/>
    <lineage>
        <taxon>Eukaryota</taxon>
        <taxon>Fungi</taxon>
        <taxon>Dikarya</taxon>
        <taxon>Ascomycota</taxon>
        <taxon>Pezizomycotina</taxon>
        <taxon>Dothideomycetes</taxon>
        <taxon>Pleosporomycetidae</taxon>
        <taxon>Venturiales</taxon>
        <taxon>Sympoventuriaceae</taxon>
        <taxon>Verruconis</taxon>
    </lineage>
</organism>
<proteinExistence type="predicted"/>
<dbReference type="HOGENOM" id="CLU_057733_0_0_1"/>
<gene>
    <name evidence="4" type="ORF">PV09_01239</name>
</gene>
<dbReference type="PANTHER" id="PTHR16861">
    <property type="entry name" value="GLYCOPROTEIN 38"/>
    <property type="match status" value="1"/>
</dbReference>
<feature type="domain" description="Ricin B lectin" evidence="3">
    <location>
        <begin position="44"/>
        <end position="119"/>
    </location>
</feature>
<dbReference type="STRING" id="253628.A0A0D2AP44"/>
<dbReference type="VEuPathDB" id="FungiDB:PV09_01239"/>
<protein>
    <recommendedName>
        <fullName evidence="3">Ricin B lectin domain-containing protein</fullName>
    </recommendedName>
</protein>
<feature type="region of interest" description="Disordered" evidence="1">
    <location>
        <begin position="163"/>
        <end position="213"/>
    </location>
</feature>
<dbReference type="OrthoDB" id="4158815at2759"/>
<feature type="transmembrane region" description="Helical" evidence="2">
    <location>
        <begin position="217"/>
        <end position="240"/>
    </location>
</feature>
<name>A0A0D2AP44_9PEZI</name>
<dbReference type="Pfam" id="PF14200">
    <property type="entry name" value="RicinB_lectin_2"/>
    <property type="match status" value="1"/>
</dbReference>
<feature type="compositionally biased region" description="Low complexity" evidence="1">
    <location>
        <begin position="164"/>
        <end position="212"/>
    </location>
</feature>
<keyword evidence="2" id="KW-0472">Membrane</keyword>